<dbReference type="InterPro" id="IPR043641">
    <property type="entry name" value="PPE-PPW_C"/>
</dbReference>
<sequence length="63" mass="6179">MGPEDNLDEPAASASGAGPLGFAGTAAERRRQAAGLAVVADDEFGGGPAMPLLPGSWDPAKDA</sequence>
<evidence type="ECO:0000313" key="4">
    <source>
        <dbReference type="Proteomes" id="UP000093795"/>
    </source>
</evidence>
<comment type="caution">
    <text evidence="3">The sequence shown here is derived from an EMBL/GenBank/DDBJ whole genome shotgun (WGS) entry which is preliminary data.</text>
</comment>
<reference evidence="3 4" key="1">
    <citation type="submission" date="2016-06" db="EMBL/GenBank/DDBJ databases">
        <authorList>
            <person name="Kjaerup R.B."/>
            <person name="Dalgaard T.S."/>
            <person name="Juul-Madsen H.R."/>
        </authorList>
    </citation>
    <scope>NUCLEOTIDE SEQUENCE [LARGE SCALE GENOMIC DNA]</scope>
    <source>
        <strain evidence="3 4">1081914.2</strain>
    </source>
</reference>
<feature type="region of interest" description="Disordered" evidence="1">
    <location>
        <begin position="1"/>
        <end position="28"/>
    </location>
</feature>
<dbReference type="AlphaFoldDB" id="A0A1A3D0K6"/>
<name>A0A1A3D0K6_MYCAS</name>
<evidence type="ECO:0000259" key="2">
    <source>
        <dbReference type="Pfam" id="PF18878"/>
    </source>
</evidence>
<accession>A0A1A3D0K6</accession>
<organism evidence="3 4">
    <name type="scientific">Mycobacterium asiaticum</name>
    <dbReference type="NCBI Taxonomy" id="1790"/>
    <lineage>
        <taxon>Bacteria</taxon>
        <taxon>Bacillati</taxon>
        <taxon>Actinomycetota</taxon>
        <taxon>Actinomycetes</taxon>
        <taxon>Mycobacteriales</taxon>
        <taxon>Mycobacteriaceae</taxon>
        <taxon>Mycobacterium</taxon>
    </lineage>
</organism>
<dbReference type="EMBL" id="LZKQ01000009">
    <property type="protein sequence ID" value="OBI92559.1"/>
    <property type="molecule type" value="Genomic_DNA"/>
</dbReference>
<proteinExistence type="predicted"/>
<feature type="compositionally biased region" description="Low complexity" evidence="1">
    <location>
        <begin position="10"/>
        <end position="24"/>
    </location>
</feature>
<evidence type="ECO:0000313" key="3">
    <source>
        <dbReference type="EMBL" id="OBI92559.1"/>
    </source>
</evidence>
<gene>
    <name evidence="3" type="ORF">A9X01_09260</name>
</gene>
<evidence type="ECO:0000256" key="1">
    <source>
        <dbReference type="SAM" id="MobiDB-lite"/>
    </source>
</evidence>
<feature type="domain" description="PPE-PPW subfamily C-terminal" evidence="2">
    <location>
        <begin position="11"/>
        <end position="57"/>
    </location>
</feature>
<feature type="region of interest" description="Disordered" evidence="1">
    <location>
        <begin position="40"/>
        <end position="63"/>
    </location>
</feature>
<dbReference type="Pfam" id="PF18878">
    <property type="entry name" value="PPE-PPW"/>
    <property type="match status" value="1"/>
</dbReference>
<protein>
    <recommendedName>
        <fullName evidence="2">PPE-PPW subfamily C-terminal domain-containing protein</fullName>
    </recommendedName>
</protein>
<dbReference type="Proteomes" id="UP000093795">
    <property type="component" value="Unassembled WGS sequence"/>
</dbReference>